<dbReference type="PANTHER" id="PTHR42088">
    <property type="entry name" value="YALI0F10131P"/>
    <property type="match status" value="1"/>
</dbReference>
<dbReference type="PANTHER" id="PTHR42088:SF1">
    <property type="entry name" value="YALI0F10131P"/>
    <property type="match status" value="1"/>
</dbReference>
<organism evidence="3 4">
    <name type="scientific">Bombardia bombarda</name>
    <dbReference type="NCBI Taxonomy" id="252184"/>
    <lineage>
        <taxon>Eukaryota</taxon>
        <taxon>Fungi</taxon>
        <taxon>Dikarya</taxon>
        <taxon>Ascomycota</taxon>
        <taxon>Pezizomycotina</taxon>
        <taxon>Sordariomycetes</taxon>
        <taxon>Sordariomycetidae</taxon>
        <taxon>Sordariales</taxon>
        <taxon>Lasiosphaeriaceae</taxon>
        <taxon>Bombardia</taxon>
    </lineage>
</organism>
<feature type="region of interest" description="Disordered" evidence="1">
    <location>
        <begin position="312"/>
        <end position="353"/>
    </location>
</feature>
<keyword evidence="2" id="KW-0812">Transmembrane</keyword>
<gene>
    <name evidence="3" type="ORF">B0T17DRAFT_502530</name>
</gene>
<feature type="compositionally biased region" description="Low complexity" evidence="1">
    <location>
        <begin position="614"/>
        <end position="626"/>
    </location>
</feature>
<dbReference type="Proteomes" id="UP001174934">
    <property type="component" value="Unassembled WGS sequence"/>
</dbReference>
<feature type="compositionally biased region" description="Polar residues" evidence="1">
    <location>
        <begin position="334"/>
        <end position="343"/>
    </location>
</feature>
<name>A0AA39XJ28_9PEZI</name>
<feature type="compositionally biased region" description="Acidic residues" evidence="1">
    <location>
        <begin position="399"/>
        <end position="412"/>
    </location>
</feature>
<reference evidence="3" key="1">
    <citation type="submission" date="2023-06" db="EMBL/GenBank/DDBJ databases">
        <title>Genome-scale phylogeny and comparative genomics of the fungal order Sordariales.</title>
        <authorList>
            <consortium name="Lawrence Berkeley National Laboratory"/>
            <person name="Hensen N."/>
            <person name="Bonometti L."/>
            <person name="Westerberg I."/>
            <person name="Brannstrom I.O."/>
            <person name="Guillou S."/>
            <person name="Cros-Aarteil S."/>
            <person name="Calhoun S."/>
            <person name="Haridas S."/>
            <person name="Kuo A."/>
            <person name="Mondo S."/>
            <person name="Pangilinan J."/>
            <person name="Riley R."/>
            <person name="LaButti K."/>
            <person name="Andreopoulos B."/>
            <person name="Lipzen A."/>
            <person name="Chen C."/>
            <person name="Yanf M."/>
            <person name="Daum C."/>
            <person name="Ng V."/>
            <person name="Clum A."/>
            <person name="Steindorff A."/>
            <person name="Ohm R."/>
            <person name="Martin F."/>
            <person name="Silar P."/>
            <person name="Natvig D."/>
            <person name="Lalanne C."/>
            <person name="Gautier V."/>
            <person name="Ament-velasquez S.L."/>
            <person name="Kruys A."/>
            <person name="Hutchinson M.I."/>
            <person name="Powell A.J."/>
            <person name="Barry K."/>
            <person name="Miller A.N."/>
            <person name="Grigoriev I.V."/>
            <person name="Debuchy R."/>
            <person name="Gladieux P."/>
            <person name="Thoren M.H."/>
            <person name="Johannesson H."/>
        </authorList>
    </citation>
    <scope>NUCLEOTIDE SEQUENCE</scope>
    <source>
        <strain evidence="3">SMH3391-2</strain>
    </source>
</reference>
<feature type="compositionally biased region" description="Polar residues" evidence="1">
    <location>
        <begin position="258"/>
        <end position="274"/>
    </location>
</feature>
<proteinExistence type="predicted"/>
<dbReference type="AlphaFoldDB" id="A0AA39XJ28"/>
<feature type="region of interest" description="Disordered" evidence="1">
    <location>
        <begin position="495"/>
        <end position="525"/>
    </location>
</feature>
<feature type="compositionally biased region" description="Low complexity" evidence="1">
    <location>
        <begin position="593"/>
        <end position="602"/>
    </location>
</feature>
<feature type="region of interest" description="Disordered" evidence="1">
    <location>
        <begin position="552"/>
        <end position="685"/>
    </location>
</feature>
<feature type="compositionally biased region" description="Polar residues" evidence="1">
    <location>
        <begin position="436"/>
        <end position="457"/>
    </location>
</feature>
<sequence>MEDGIGGRIYAMGPRVPLIKARDTPEMGTITVGSSIPSRTLFGRAAATTTECLQANLCEKPVGGSSMTVAIALGVAIPVAAAISVLLYLHRRNVKKQRREDLMDPHKSLDFGLGDHPGGASKVKRKSFLGREKDQSRFQRQQLSMDMNLSSPYLLPPEVHGSRESLNSLARTLNEHEDPYRPIKHFAGSDAGSIRSMQPRGGADGASVYTRPTSRQESTRRQSRPLASPGPGPGSYLPRQNSIPRSPLMPPEPMHFRPQQQQVPEESVLPNHSGNPFVLEDEPPMPSPRRVDSDTMPAIQEPLAVAQKTFRNPMLSSSQPSPADSGVDIGYGDSSFTKPQTQEAHGPMEPTLTGLGLVNHPEPMQATIHMTTPVFEKNAPAPHPPRGQSATGPAPVIEEPLEYFDYDYPEETPEVRMPQQPVEDDDDFDERRGRTMQRQSHLHGQTSPSSLGVPQQQDNRRLSVGFRPLPPAEITESEDPEYRANRIRSFYKEYFDDGKGENAPPVPQLPPMARNQNPGGYYEDYDENYMGDATYFDPETNAFVMPYAQPISRRAMTPPPTSQRFAGPRPPRAFNGSLAGMKMPPPPGGGPRPGSSASSRPGPGLGSFRPPQNRSRAGSVASGSRHGAPRKPMPPPAALNTMPNPSKLKDDSFAIFNSIDFAPPENFADRTRGRSQSPAGERRPYQVNVPAHSPLANAFEELPSLPSPHLLRKSSTFTGLDFAPPRKFAESDSRSETGSIRSNRSGISAVQLGAIRSGAGRVSRLPGDQVFTAHALQETLKPSWGLRDT</sequence>
<evidence type="ECO:0000256" key="2">
    <source>
        <dbReference type="SAM" id="Phobius"/>
    </source>
</evidence>
<feature type="compositionally biased region" description="Polar residues" evidence="1">
    <location>
        <begin position="138"/>
        <end position="151"/>
    </location>
</feature>
<accession>A0AA39XJ28</accession>
<feature type="transmembrane region" description="Helical" evidence="2">
    <location>
        <begin position="69"/>
        <end position="89"/>
    </location>
</feature>
<keyword evidence="2" id="KW-1133">Transmembrane helix</keyword>
<keyword evidence="2" id="KW-0472">Membrane</keyword>
<keyword evidence="4" id="KW-1185">Reference proteome</keyword>
<feature type="region of interest" description="Disordered" evidence="1">
    <location>
        <begin position="105"/>
        <end position="162"/>
    </location>
</feature>
<feature type="region of interest" description="Disordered" evidence="1">
    <location>
        <begin position="174"/>
        <end position="294"/>
    </location>
</feature>
<dbReference type="EMBL" id="JAULSR010000001">
    <property type="protein sequence ID" value="KAK0634936.1"/>
    <property type="molecule type" value="Genomic_DNA"/>
</dbReference>
<protein>
    <submittedName>
        <fullName evidence="3">Uncharacterized protein</fullName>
    </submittedName>
</protein>
<feature type="region of interest" description="Disordered" evidence="1">
    <location>
        <begin position="715"/>
        <end position="747"/>
    </location>
</feature>
<comment type="caution">
    <text evidence="3">The sequence shown here is derived from an EMBL/GenBank/DDBJ whole genome shotgun (WGS) entry which is preliminary data.</text>
</comment>
<feature type="region of interest" description="Disordered" evidence="1">
    <location>
        <begin position="375"/>
        <end position="481"/>
    </location>
</feature>
<feature type="compositionally biased region" description="Polar residues" evidence="1">
    <location>
        <begin position="736"/>
        <end position="747"/>
    </location>
</feature>
<evidence type="ECO:0000256" key="1">
    <source>
        <dbReference type="SAM" id="MobiDB-lite"/>
    </source>
</evidence>
<evidence type="ECO:0000313" key="4">
    <source>
        <dbReference type="Proteomes" id="UP001174934"/>
    </source>
</evidence>
<evidence type="ECO:0000313" key="3">
    <source>
        <dbReference type="EMBL" id="KAK0634936.1"/>
    </source>
</evidence>